<comment type="caution">
    <text evidence="2">The sequence shown here is derived from an EMBL/GenBank/DDBJ whole genome shotgun (WGS) entry which is preliminary data.</text>
</comment>
<keyword evidence="1" id="KW-0812">Transmembrane</keyword>
<feature type="transmembrane region" description="Helical" evidence="1">
    <location>
        <begin position="31"/>
        <end position="50"/>
    </location>
</feature>
<keyword evidence="1" id="KW-1133">Transmembrane helix</keyword>
<dbReference type="RefSeq" id="WP_007338564.1">
    <property type="nucleotide sequence ID" value="NZ_AMWG01000105.1"/>
</dbReference>
<proteinExistence type="predicted"/>
<dbReference type="EMBL" id="AMWG01000105">
    <property type="protein sequence ID" value="ELP32380.1"/>
    <property type="molecule type" value="Genomic_DNA"/>
</dbReference>
<evidence type="ECO:0000313" key="2">
    <source>
        <dbReference type="EMBL" id="ELP32380.1"/>
    </source>
</evidence>
<dbReference type="AlphaFoldDB" id="L7CEV9"/>
<accession>L7CEV9</accession>
<organism evidence="2 3">
    <name type="scientific">Rhodopirellula baltica SWK14</name>
    <dbReference type="NCBI Taxonomy" id="993516"/>
    <lineage>
        <taxon>Bacteria</taxon>
        <taxon>Pseudomonadati</taxon>
        <taxon>Planctomycetota</taxon>
        <taxon>Planctomycetia</taxon>
        <taxon>Pirellulales</taxon>
        <taxon>Pirellulaceae</taxon>
        <taxon>Rhodopirellula</taxon>
    </lineage>
</organism>
<keyword evidence="1" id="KW-0472">Membrane</keyword>
<reference evidence="2 3" key="1">
    <citation type="journal article" date="2013" name="Mar. Genomics">
        <title>Expression of sulfatases in Rhodopirellula baltica and the diversity of sulfatases in the genus Rhodopirellula.</title>
        <authorList>
            <person name="Wegner C.E."/>
            <person name="Richter-Heitmann T."/>
            <person name="Klindworth A."/>
            <person name="Klockow C."/>
            <person name="Richter M."/>
            <person name="Achstetter T."/>
            <person name="Glockner F.O."/>
            <person name="Harder J."/>
        </authorList>
    </citation>
    <scope>NUCLEOTIDE SEQUENCE [LARGE SCALE GENOMIC DNA]</scope>
    <source>
        <strain evidence="2 3">SWK14</strain>
    </source>
</reference>
<gene>
    <name evidence="2" type="ORF">RBSWK_03684</name>
</gene>
<dbReference type="Proteomes" id="UP000010959">
    <property type="component" value="Unassembled WGS sequence"/>
</dbReference>
<evidence type="ECO:0000256" key="1">
    <source>
        <dbReference type="SAM" id="Phobius"/>
    </source>
</evidence>
<name>L7CEV9_RHOBT</name>
<feature type="transmembrane region" description="Helical" evidence="1">
    <location>
        <begin position="62"/>
        <end position="84"/>
    </location>
</feature>
<sequence>MRKRLANNFSSRLRVSEGIAQFVDKRRAASWFFGLTLTYALLVSFLIGWRDANQPNPGMIESALRLLLIGVGFLVIHFVLYRVVVRPAVSAYESSSVLDQVNENVLEE</sequence>
<dbReference type="PATRIC" id="fig|993516.3.peg.3937"/>
<evidence type="ECO:0000313" key="3">
    <source>
        <dbReference type="Proteomes" id="UP000010959"/>
    </source>
</evidence>
<protein>
    <submittedName>
        <fullName evidence="2">Uncharacterized protein</fullName>
    </submittedName>
</protein>